<dbReference type="GO" id="GO:0006508">
    <property type="term" value="P:proteolysis"/>
    <property type="evidence" value="ECO:0007669"/>
    <property type="project" value="UniProtKB-KW"/>
</dbReference>
<dbReference type="Pfam" id="PF01457">
    <property type="entry name" value="Peptidase_M8"/>
    <property type="match status" value="1"/>
</dbReference>
<keyword evidence="6" id="KW-0862">Zinc</keyword>
<dbReference type="Gene3D" id="3.90.132.10">
    <property type="entry name" value="Leishmanolysin , domain 2"/>
    <property type="match status" value="1"/>
</dbReference>
<keyword evidence="4" id="KW-0479">Metal-binding</keyword>
<evidence type="ECO:0000256" key="1">
    <source>
        <dbReference type="ARBA" id="ARBA00001947"/>
    </source>
</evidence>
<sequence>MFEDTGWYVADYSVSSISPFGHGLGCSFVAGPCVVDGQVPPASRGVFCGPSEPEIGCSPDHRMVAACDLVVYNQDLPKKFRYFDDAKVGGGLAQLDYCPAYLRESFLFPSGLRSHLDCTDSSLQGATFASPSETFGPTSRCIETGYSRPYCFRTNCDAERHLVEITVRTSNGEFNVECPEAGRTVTVPWILDLEIRCPSLARICPDLVCPAHCSGRGVCDWTLDDPECRCNDDADDSPICANSPTVTIMSPTVSPRPTRTPVVSETDPPASAPVSQEARSSGFRHCRQRRELVSWTRWEEAAMGLVIWSAPLWALLF</sequence>
<accession>A0A7R9WA24</accession>
<proteinExistence type="inferred from homology"/>
<evidence type="ECO:0000313" key="9">
    <source>
        <dbReference type="EMBL" id="CAD8317494.1"/>
    </source>
</evidence>
<evidence type="ECO:0000256" key="4">
    <source>
        <dbReference type="ARBA" id="ARBA00022723"/>
    </source>
</evidence>
<dbReference type="GO" id="GO:0004222">
    <property type="term" value="F:metalloendopeptidase activity"/>
    <property type="evidence" value="ECO:0007669"/>
    <property type="project" value="InterPro"/>
</dbReference>
<dbReference type="InterPro" id="IPR001577">
    <property type="entry name" value="Peptidase_M8"/>
</dbReference>
<reference evidence="9" key="1">
    <citation type="submission" date="2021-01" db="EMBL/GenBank/DDBJ databases">
        <authorList>
            <person name="Corre E."/>
            <person name="Pelletier E."/>
            <person name="Niang G."/>
            <person name="Scheremetjew M."/>
            <person name="Finn R."/>
            <person name="Kale V."/>
            <person name="Holt S."/>
            <person name="Cochrane G."/>
            <person name="Meng A."/>
            <person name="Brown T."/>
            <person name="Cohen L."/>
        </authorList>
    </citation>
    <scope>NUCLEOTIDE SEQUENCE</scope>
    <source>
        <strain evidence="9">CCMP147</strain>
    </source>
</reference>
<evidence type="ECO:0000256" key="3">
    <source>
        <dbReference type="ARBA" id="ARBA00022670"/>
    </source>
</evidence>
<evidence type="ECO:0000256" key="8">
    <source>
        <dbReference type="SAM" id="MobiDB-lite"/>
    </source>
</evidence>
<comment type="cofactor">
    <cofactor evidence="1">
        <name>Zn(2+)</name>
        <dbReference type="ChEBI" id="CHEBI:29105"/>
    </cofactor>
</comment>
<comment type="similarity">
    <text evidence="2">Belongs to the peptidase M8 family.</text>
</comment>
<dbReference type="PANTHER" id="PTHR10942:SF0">
    <property type="entry name" value="LEISHMANOLYSIN-LIKE PEPTIDASE"/>
    <property type="match status" value="1"/>
</dbReference>
<organism evidence="9">
    <name type="scientific">Pseudictyota dubia</name>
    <dbReference type="NCBI Taxonomy" id="2749911"/>
    <lineage>
        <taxon>Eukaryota</taxon>
        <taxon>Sar</taxon>
        <taxon>Stramenopiles</taxon>
        <taxon>Ochrophyta</taxon>
        <taxon>Bacillariophyta</taxon>
        <taxon>Mediophyceae</taxon>
        <taxon>Biddulphiophycidae</taxon>
        <taxon>Eupodiscales</taxon>
        <taxon>Odontellaceae</taxon>
        <taxon>Pseudictyota</taxon>
    </lineage>
</organism>
<dbReference type="PANTHER" id="PTHR10942">
    <property type="entry name" value="LEISHMANOLYSIN-LIKE PEPTIDASE"/>
    <property type="match status" value="1"/>
</dbReference>
<evidence type="ECO:0000256" key="5">
    <source>
        <dbReference type="ARBA" id="ARBA00022801"/>
    </source>
</evidence>
<dbReference type="GO" id="GO:0016020">
    <property type="term" value="C:membrane"/>
    <property type="evidence" value="ECO:0007669"/>
    <property type="project" value="InterPro"/>
</dbReference>
<dbReference type="EMBL" id="HBED01032538">
    <property type="protein sequence ID" value="CAD8317494.1"/>
    <property type="molecule type" value="Transcribed_RNA"/>
</dbReference>
<protein>
    <recommendedName>
        <fullName evidence="10">Leishmanolysin-like peptidase</fullName>
    </recommendedName>
</protein>
<dbReference type="Gene3D" id="2.10.55.10">
    <property type="entry name" value="Leishmanolysin domain 3"/>
    <property type="match status" value="1"/>
</dbReference>
<evidence type="ECO:0000256" key="7">
    <source>
        <dbReference type="ARBA" id="ARBA00023049"/>
    </source>
</evidence>
<gene>
    <name evidence="9" type="ORF">TDUB1175_LOCUS16288</name>
</gene>
<dbReference type="GO" id="GO:0007155">
    <property type="term" value="P:cell adhesion"/>
    <property type="evidence" value="ECO:0007669"/>
    <property type="project" value="InterPro"/>
</dbReference>
<keyword evidence="3" id="KW-0645">Protease</keyword>
<evidence type="ECO:0008006" key="10">
    <source>
        <dbReference type="Google" id="ProtNLM"/>
    </source>
</evidence>
<evidence type="ECO:0000256" key="6">
    <source>
        <dbReference type="ARBA" id="ARBA00022833"/>
    </source>
</evidence>
<dbReference type="AlphaFoldDB" id="A0A7R9WA24"/>
<dbReference type="GO" id="GO:0046872">
    <property type="term" value="F:metal ion binding"/>
    <property type="evidence" value="ECO:0007669"/>
    <property type="project" value="UniProtKB-KW"/>
</dbReference>
<feature type="compositionally biased region" description="Low complexity" evidence="8">
    <location>
        <begin position="250"/>
        <end position="264"/>
    </location>
</feature>
<feature type="region of interest" description="Disordered" evidence="8">
    <location>
        <begin position="250"/>
        <end position="279"/>
    </location>
</feature>
<dbReference type="SUPFAM" id="SSF55486">
    <property type="entry name" value="Metalloproteases ('zincins'), catalytic domain"/>
    <property type="match status" value="1"/>
</dbReference>
<evidence type="ECO:0000256" key="2">
    <source>
        <dbReference type="ARBA" id="ARBA00005860"/>
    </source>
</evidence>
<dbReference type="GO" id="GO:0005737">
    <property type="term" value="C:cytoplasm"/>
    <property type="evidence" value="ECO:0007669"/>
    <property type="project" value="TreeGrafter"/>
</dbReference>
<keyword evidence="7" id="KW-0482">Metalloprotease</keyword>
<name>A0A7R9WA24_9STRA</name>
<keyword evidence="5" id="KW-0378">Hydrolase</keyword>